<dbReference type="InterPro" id="IPR009003">
    <property type="entry name" value="Peptidase_S1_PA"/>
</dbReference>
<keyword evidence="2" id="KW-0645">Protease</keyword>
<dbReference type="GO" id="GO:0006508">
    <property type="term" value="P:proteolysis"/>
    <property type="evidence" value="ECO:0007669"/>
    <property type="project" value="UniProtKB-KW"/>
</dbReference>
<dbReference type="Proteomes" id="UP000184501">
    <property type="component" value="Unassembled WGS sequence"/>
</dbReference>
<gene>
    <name evidence="6" type="ORF">SAMN05444320_101249</name>
</gene>
<dbReference type="EMBL" id="FQVN01000001">
    <property type="protein sequence ID" value="SHE49927.1"/>
    <property type="molecule type" value="Genomic_DNA"/>
</dbReference>
<evidence type="ECO:0000256" key="2">
    <source>
        <dbReference type="ARBA" id="ARBA00022670"/>
    </source>
</evidence>
<evidence type="ECO:0000256" key="3">
    <source>
        <dbReference type="ARBA" id="ARBA00022801"/>
    </source>
</evidence>
<evidence type="ECO:0000256" key="4">
    <source>
        <dbReference type="ARBA" id="ARBA00022825"/>
    </source>
</evidence>
<dbReference type="STRING" id="2017.SAMN05444320_101249"/>
<sequence length="351" mass="36631">MASAGDPMRRDEIRPVKRRVEDDLIVRPGVVGVDIGEKVTAGRPTGRPAIVVAVRRKLPAAEVPPDQLVPPEVDGVPTDVVEEDYVLHPAVIPLGEEEADAGSVPPPDRTIVGGLSMGPCRPIRLAPPDVPRPGDYTTAGTIGALVTDRGGSGAAMVVTNFHVACVDDAWAVGDTMAQPSRMDGGRCPQDVFGTLARAALSSRVDGAIVELTEVRPHQNAVAEIGPVHGDAPAAVGMAVRKRGRTTGLTTGRIASVDATLSVNYGNGLGVRTLRDQIRIVADGDRFGDRGDSGAVIVDAAQRVVGLYFAGTVDGGVGFANPIAAVLTELDVWLCTQPPRQRTPDLAERAEP</sequence>
<dbReference type="SUPFAM" id="SSF50494">
    <property type="entry name" value="Trypsin-like serine proteases"/>
    <property type="match status" value="1"/>
</dbReference>
<dbReference type="InterPro" id="IPR001316">
    <property type="entry name" value="Pept_S1A_streptogrisin"/>
</dbReference>
<keyword evidence="3" id="KW-0378">Hydrolase</keyword>
<comment type="similarity">
    <text evidence="1">Belongs to the peptidase S1 family.</text>
</comment>
<keyword evidence="4" id="KW-0720">Serine protease</keyword>
<proteinExistence type="inferred from homology"/>
<name>A0A1M4U012_STRHI</name>
<dbReference type="InterPro" id="IPR043504">
    <property type="entry name" value="Peptidase_S1_PA_chymotrypsin"/>
</dbReference>
<protein>
    <recommendedName>
        <fullName evidence="8">Trypsin-like peptidase domain-containing protein</fullName>
    </recommendedName>
</protein>
<reference evidence="6 7" key="1">
    <citation type="submission" date="2016-11" db="EMBL/GenBank/DDBJ databases">
        <authorList>
            <person name="Jaros S."/>
            <person name="Januszkiewicz K."/>
            <person name="Wedrychowicz H."/>
        </authorList>
    </citation>
    <scope>NUCLEOTIDE SEQUENCE [LARGE SCALE GENOMIC DNA]</scope>
    <source>
        <strain evidence="6 7">DSM 44523</strain>
    </source>
</reference>
<dbReference type="OrthoDB" id="1491548at2"/>
<evidence type="ECO:0000256" key="1">
    <source>
        <dbReference type="ARBA" id="ARBA00007664"/>
    </source>
</evidence>
<evidence type="ECO:0000313" key="6">
    <source>
        <dbReference type="EMBL" id="SHE49927.1"/>
    </source>
</evidence>
<organism evidence="6 7">
    <name type="scientific">Streptoalloteichus hindustanus</name>
    <dbReference type="NCBI Taxonomy" id="2017"/>
    <lineage>
        <taxon>Bacteria</taxon>
        <taxon>Bacillati</taxon>
        <taxon>Actinomycetota</taxon>
        <taxon>Actinomycetes</taxon>
        <taxon>Pseudonocardiales</taxon>
        <taxon>Pseudonocardiaceae</taxon>
        <taxon>Streptoalloteichus</taxon>
    </lineage>
</organism>
<accession>A0A1M4U012</accession>
<keyword evidence="5" id="KW-1015">Disulfide bond</keyword>
<dbReference type="AlphaFoldDB" id="A0A1M4U012"/>
<dbReference type="Gene3D" id="2.40.10.10">
    <property type="entry name" value="Trypsin-like serine proteases"/>
    <property type="match status" value="1"/>
</dbReference>
<dbReference type="GO" id="GO:0004252">
    <property type="term" value="F:serine-type endopeptidase activity"/>
    <property type="evidence" value="ECO:0007669"/>
    <property type="project" value="InterPro"/>
</dbReference>
<dbReference type="RefSeq" id="WP_073479454.1">
    <property type="nucleotide sequence ID" value="NZ_FQVN01000001.1"/>
</dbReference>
<evidence type="ECO:0000313" key="7">
    <source>
        <dbReference type="Proteomes" id="UP000184501"/>
    </source>
</evidence>
<evidence type="ECO:0008006" key="8">
    <source>
        <dbReference type="Google" id="ProtNLM"/>
    </source>
</evidence>
<keyword evidence="7" id="KW-1185">Reference proteome</keyword>
<dbReference type="PRINTS" id="PR00861">
    <property type="entry name" value="ALYTICPTASE"/>
</dbReference>
<evidence type="ECO:0000256" key="5">
    <source>
        <dbReference type="ARBA" id="ARBA00023157"/>
    </source>
</evidence>